<proteinExistence type="predicted"/>
<dbReference type="InterPro" id="IPR051002">
    <property type="entry name" value="UBA_autophagy_assoc_protein"/>
</dbReference>
<keyword evidence="4" id="KW-1185">Reference proteome</keyword>
<feature type="domain" description="SKICH" evidence="2">
    <location>
        <begin position="17"/>
        <end position="117"/>
    </location>
</feature>
<sequence>MGEHSFESNFVSMKHSVQFLDIQDQYYCNADLLCTFKFNDYVPQEGDRVAIFKLGWSFVKDYILFEWAPVDTKSEDNIYTVTFNKHVLPKKNFDEIYQICYLSGENELHGASSPFQLSSEKPKPIEISTSVFTVEDSLYQSLSKHKVISTVHCDHEDEIKKLKEENQILKEALKVALAHNESPQSTSKNYDKDIADLKQITGELKSCLEMQRQEFDVLKTKITDSKEEYKKLYLEKYKIHKKYEHLKTKIEREAKPNNFRLEFDISDLDSMPPFPLSNSNDLNK</sequence>
<dbReference type="EnsemblMetazoa" id="XM_050659744.1">
    <property type="protein sequence ID" value="XP_050515701.1"/>
    <property type="gene ID" value="LOC126890647"/>
</dbReference>
<dbReference type="GeneID" id="126890647"/>
<organism evidence="3 4">
    <name type="scientific">Diabrotica virgifera virgifera</name>
    <name type="common">western corn rootworm</name>
    <dbReference type="NCBI Taxonomy" id="50390"/>
    <lineage>
        <taxon>Eukaryota</taxon>
        <taxon>Metazoa</taxon>
        <taxon>Ecdysozoa</taxon>
        <taxon>Arthropoda</taxon>
        <taxon>Hexapoda</taxon>
        <taxon>Insecta</taxon>
        <taxon>Pterygota</taxon>
        <taxon>Neoptera</taxon>
        <taxon>Endopterygota</taxon>
        <taxon>Coleoptera</taxon>
        <taxon>Polyphaga</taxon>
        <taxon>Cucujiformia</taxon>
        <taxon>Chrysomeloidea</taxon>
        <taxon>Chrysomelidae</taxon>
        <taxon>Galerucinae</taxon>
        <taxon>Diabroticina</taxon>
        <taxon>Diabroticites</taxon>
        <taxon>Diabrotica</taxon>
    </lineage>
</organism>
<reference evidence="3" key="1">
    <citation type="submission" date="2025-05" db="UniProtKB">
        <authorList>
            <consortium name="EnsemblMetazoa"/>
        </authorList>
    </citation>
    <scope>IDENTIFICATION</scope>
</reference>
<dbReference type="Proteomes" id="UP001652700">
    <property type="component" value="Unplaced"/>
</dbReference>
<dbReference type="Gene3D" id="2.60.40.2840">
    <property type="match status" value="1"/>
</dbReference>
<evidence type="ECO:0000256" key="1">
    <source>
        <dbReference type="ARBA" id="ARBA00023054"/>
    </source>
</evidence>
<dbReference type="PANTHER" id="PTHR31915:SF6">
    <property type="entry name" value="SKICH DOMAIN-CONTAINING PROTEIN"/>
    <property type="match status" value="1"/>
</dbReference>
<name>A0ABM5KZT6_DIAVI</name>
<dbReference type="Pfam" id="PF17751">
    <property type="entry name" value="SKICH"/>
    <property type="match status" value="1"/>
</dbReference>
<accession>A0ABM5KZT6</accession>
<evidence type="ECO:0000313" key="3">
    <source>
        <dbReference type="EnsemblMetazoa" id="XP_050515701.1"/>
    </source>
</evidence>
<dbReference type="InterPro" id="IPR041611">
    <property type="entry name" value="SKICH"/>
</dbReference>
<dbReference type="PANTHER" id="PTHR31915">
    <property type="entry name" value="SKICH DOMAIN-CONTAINING PROTEIN"/>
    <property type="match status" value="1"/>
</dbReference>
<keyword evidence="1" id="KW-0175">Coiled coil</keyword>
<protein>
    <recommendedName>
        <fullName evidence="2">SKICH domain-containing protein</fullName>
    </recommendedName>
</protein>
<evidence type="ECO:0000259" key="2">
    <source>
        <dbReference type="Pfam" id="PF17751"/>
    </source>
</evidence>
<evidence type="ECO:0000313" key="4">
    <source>
        <dbReference type="Proteomes" id="UP001652700"/>
    </source>
</evidence>
<dbReference type="RefSeq" id="XP_050515701.1">
    <property type="nucleotide sequence ID" value="XM_050659744.1"/>
</dbReference>